<protein>
    <submittedName>
        <fullName evidence="2">Prepilin-type N-terminal cleavage/methylation domain-containing protein</fullName>
    </submittedName>
</protein>
<dbReference type="OrthoDB" id="5587184at2"/>
<name>A0A3A8ENS1_9GAMM</name>
<evidence type="ECO:0000313" key="2">
    <source>
        <dbReference type="EMBL" id="RKG31614.1"/>
    </source>
</evidence>
<dbReference type="InterPro" id="IPR045584">
    <property type="entry name" value="Pilin-like"/>
</dbReference>
<dbReference type="InterPro" id="IPR012902">
    <property type="entry name" value="N_methyl_site"/>
</dbReference>
<dbReference type="Pfam" id="PF07963">
    <property type="entry name" value="N_methyl"/>
    <property type="match status" value="1"/>
</dbReference>
<dbReference type="PROSITE" id="PS00409">
    <property type="entry name" value="PROKAR_NTER_METHYL"/>
    <property type="match status" value="1"/>
</dbReference>
<keyword evidence="1" id="KW-0472">Membrane</keyword>
<dbReference type="NCBIfam" id="TIGR02532">
    <property type="entry name" value="IV_pilin_GFxxxE"/>
    <property type="match status" value="1"/>
</dbReference>
<keyword evidence="1" id="KW-1133">Transmembrane helix</keyword>
<dbReference type="Proteomes" id="UP000282388">
    <property type="component" value="Unassembled WGS sequence"/>
</dbReference>
<sequence length="148" mass="15833">MYKSKGFTLIELMITVVVLAVIATMAVPSFNAINANQNLKKSTNTLVQEIKAARTKAILEKRVITLNLASSSSNTATEMYWTPDGTVVLKTPANNKLKFNGSGVMTSAFSEIVLCKTSGATTAKPTTAKKITLTKFGQIEKIEDGGCP</sequence>
<feature type="transmembrane region" description="Helical" evidence="1">
    <location>
        <begin position="12"/>
        <end position="33"/>
    </location>
</feature>
<dbReference type="SUPFAM" id="SSF54523">
    <property type="entry name" value="Pili subunits"/>
    <property type="match status" value="1"/>
</dbReference>
<evidence type="ECO:0000256" key="1">
    <source>
        <dbReference type="SAM" id="Phobius"/>
    </source>
</evidence>
<dbReference type="RefSeq" id="WP_120402346.1">
    <property type="nucleotide sequence ID" value="NZ_RAXV01000014.1"/>
</dbReference>
<proteinExistence type="predicted"/>
<evidence type="ECO:0000313" key="3">
    <source>
        <dbReference type="Proteomes" id="UP000282388"/>
    </source>
</evidence>
<dbReference type="Gene3D" id="3.30.700.10">
    <property type="entry name" value="Glycoprotein, Type 4 Pilin"/>
    <property type="match status" value="1"/>
</dbReference>
<dbReference type="EMBL" id="RAXV01000014">
    <property type="protein sequence ID" value="RKG31614.1"/>
    <property type="molecule type" value="Genomic_DNA"/>
</dbReference>
<comment type="caution">
    <text evidence="2">The sequence shown here is derived from an EMBL/GenBank/DDBJ whole genome shotgun (WGS) entry which is preliminary data.</text>
</comment>
<organism evidence="2 3">
    <name type="scientific">Acinetobacter tianfuensis</name>
    <dbReference type="NCBI Taxonomy" id="2419603"/>
    <lineage>
        <taxon>Bacteria</taxon>
        <taxon>Pseudomonadati</taxon>
        <taxon>Pseudomonadota</taxon>
        <taxon>Gammaproteobacteria</taxon>
        <taxon>Moraxellales</taxon>
        <taxon>Moraxellaceae</taxon>
        <taxon>Acinetobacter</taxon>
    </lineage>
</organism>
<reference evidence="2 3" key="1">
    <citation type="submission" date="2018-09" db="EMBL/GenBank/DDBJ databases">
        <title>The draft genome of Acinetobacter spp. strains.</title>
        <authorList>
            <person name="Qin J."/>
            <person name="Feng Y."/>
            <person name="Zong Z."/>
        </authorList>
    </citation>
    <scope>NUCLEOTIDE SEQUENCE [LARGE SCALE GENOMIC DNA]</scope>
    <source>
        <strain evidence="2 3">WCHAc060012</strain>
    </source>
</reference>
<keyword evidence="1" id="KW-0812">Transmembrane</keyword>
<gene>
    <name evidence="2" type="ORF">D7V32_07915</name>
</gene>
<keyword evidence="3" id="KW-1185">Reference proteome</keyword>
<accession>A0A3A8ENS1</accession>
<dbReference type="AlphaFoldDB" id="A0A3A8ENS1"/>